<dbReference type="Proteomes" id="UP001500683">
    <property type="component" value="Unassembled WGS sequence"/>
</dbReference>
<proteinExistence type="predicted"/>
<evidence type="ECO:0000313" key="2">
    <source>
        <dbReference type="EMBL" id="GAA4099417.1"/>
    </source>
</evidence>
<evidence type="ECO:0000256" key="1">
    <source>
        <dbReference type="SAM" id="SignalP"/>
    </source>
</evidence>
<comment type="caution">
    <text evidence="2">The sequence shown here is derived from an EMBL/GenBank/DDBJ whole genome shotgun (WGS) entry which is preliminary data.</text>
</comment>
<dbReference type="PROSITE" id="PS51257">
    <property type="entry name" value="PROKAR_LIPOPROTEIN"/>
    <property type="match status" value="1"/>
</dbReference>
<name>A0ABP7WY81_9ACTN</name>
<sequence>MPSAKIKAVTLTVAAAAAVTACATSASAAQPRAAAKPKTASVTGAGSFRLTYSPDADVRSFAIDAHAVPYSRPMPEIGAPGGLPTDARGTVRISHYVAAQRTTLRAEAEVDCLATSPGNATLTAKVVRADDPLADWVGRRLGFSVNDRGHDWVGLSWAVGNVTQNEHGAWEESPVGTCMAPAAFAPVTQGNFTVRHVDLPPAPQG</sequence>
<accession>A0ABP7WY81</accession>
<reference evidence="3" key="1">
    <citation type="journal article" date="2019" name="Int. J. Syst. Evol. Microbiol.">
        <title>The Global Catalogue of Microorganisms (GCM) 10K type strain sequencing project: providing services to taxonomists for standard genome sequencing and annotation.</title>
        <authorList>
            <consortium name="The Broad Institute Genomics Platform"/>
            <consortium name="The Broad Institute Genome Sequencing Center for Infectious Disease"/>
            <person name="Wu L."/>
            <person name="Ma J."/>
        </authorList>
    </citation>
    <scope>NUCLEOTIDE SEQUENCE [LARGE SCALE GENOMIC DNA]</scope>
    <source>
        <strain evidence="3">JCM 16702</strain>
    </source>
</reference>
<evidence type="ECO:0000313" key="3">
    <source>
        <dbReference type="Proteomes" id="UP001500683"/>
    </source>
</evidence>
<keyword evidence="3" id="KW-1185">Reference proteome</keyword>
<dbReference type="EMBL" id="BAAAZG010000059">
    <property type="protein sequence ID" value="GAA4099417.1"/>
    <property type="molecule type" value="Genomic_DNA"/>
</dbReference>
<dbReference type="RefSeq" id="WP_344957178.1">
    <property type="nucleotide sequence ID" value="NZ_BAAAZG010000059.1"/>
</dbReference>
<feature type="chain" id="PRO_5045196686" evidence="1">
    <location>
        <begin position="29"/>
        <end position="205"/>
    </location>
</feature>
<keyword evidence="1" id="KW-0732">Signal</keyword>
<organism evidence="2 3">
    <name type="scientific">Actinomadura miaoliensis</name>
    <dbReference type="NCBI Taxonomy" id="430685"/>
    <lineage>
        <taxon>Bacteria</taxon>
        <taxon>Bacillati</taxon>
        <taxon>Actinomycetota</taxon>
        <taxon>Actinomycetes</taxon>
        <taxon>Streptosporangiales</taxon>
        <taxon>Thermomonosporaceae</taxon>
        <taxon>Actinomadura</taxon>
    </lineage>
</organism>
<feature type="signal peptide" evidence="1">
    <location>
        <begin position="1"/>
        <end position="28"/>
    </location>
</feature>
<protein>
    <submittedName>
        <fullName evidence="2">Uncharacterized protein</fullName>
    </submittedName>
</protein>
<gene>
    <name evidence="2" type="ORF">GCM10022214_75420</name>
</gene>